<accession>A0A6S6XXS0</accession>
<dbReference type="OrthoDB" id="9021722at2"/>
<dbReference type="Pfam" id="PF01381">
    <property type="entry name" value="HTH_3"/>
    <property type="match status" value="1"/>
</dbReference>
<dbReference type="CDD" id="cd00093">
    <property type="entry name" value="HTH_XRE"/>
    <property type="match status" value="1"/>
</dbReference>
<dbReference type="AlphaFoldDB" id="A0A6S6XXS0"/>
<protein>
    <submittedName>
        <fullName evidence="1">Putative HTH-type transcriptional regulator</fullName>
    </submittedName>
</protein>
<proteinExistence type="predicted"/>
<dbReference type="InterPro" id="IPR010982">
    <property type="entry name" value="Lambda_DNA-bd_dom_sf"/>
</dbReference>
<dbReference type="Gene3D" id="2.10.109.10">
    <property type="entry name" value="Umud Fragment, subunit A"/>
    <property type="match status" value="1"/>
</dbReference>
<organism evidence="1 2">
    <name type="scientific">Denitratisoma oestradiolicum</name>
    <dbReference type="NCBI Taxonomy" id="311182"/>
    <lineage>
        <taxon>Bacteria</taxon>
        <taxon>Pseudomonadati</taxon>
        <taxon>Pseudomonadota</taxon>
        <taxon>Betaproteobacteria</taxon>
        <taxon>Nitrosomonadales</taxon>
        <taxon>Sterolibacteriaceae</taxon>
        <taxon>Denitratisoma</taxon>
    </lineage>
</organism>
<dbReference type="Proteomes" id="UP000515733">
    <property type="component" value="Chromosome"/>
</dbReference>
<dbReference type="Gene3D" id="1.10.260.40">
    <property type="entry name" value="lambda repressor-like DNA-binding domains"/>
    <property type="match status" value="1"/>
</dbReference>
<dbReference type="KEGG" id="doe:DENOEST_1970"/>
<dbReference type="EMBL" id="LR778301">
    <property type="protein sequence ID" value="CAB1369135.1"/>
    <property type="molecule type" value="Genomic_DNA"/>
</dbReference>
<dbReference type="SUPFAM" id="SSF47413">
    <property type="entry name" value="lambda repressor-like DNA-binding domains"/>
    <property type="match status" value="1"/>
</dbReference>
<dbReference type="InterPro" id="IPR039418">
    <property type="entry name" value="LexA-like"/>
</dbReference>
<dbReference type="PROSITE" id="PS50943">
    <property type="entry name" value="HTH_CROC1"/>
    <property type="match status" value="1"/>
</dbReference>
<sequence>MSDTEAMTASRNNPVAEILEALMTKHRLNQTALAQRSGVSQPAINRILRERTKAKHPRKETLQKIAAALGVTPGQLTGEEPIAIRTFAKGMVPFVQWENLTGSPLSGEPIQHSSLVICPVEHGDLTFALPVVGEAMTGEDGYREGDIIFIDPGAHHGHGKDVVVVKGQSAFFRRMVITPEGQFLKALNPSWPTPIIPLTNDAIVCGTIVFSGRVR</sequence>
<dbReference type="CDD" id="cd06529">
    <property type="entry name" value="S24_LexA-like"/>
    <property type="match status" value="1"/>
</dbReference>
<evidence type="ECO:0000313" key="2">
    <source>
        <dbReference type="Proteomes" id="UP000515733"/>
    </source>
</evidence>
<gene>
    <name evidence="1" type="ORF">DENOEST_1970</name>
</gene>
<dbReference type="SMART" id="SM00530">
    <property type="entry name" value="HTH_XRE"/>
    <property type="match status" value="1"/>
</dbReference>
<dbReference type="InterPro" id="IPR001387">
    <property type="entry name" value="Cro/C1-type_HTH"/>
</dbReference>
<name>A0A6S6XXS0_9PROT</name>
<dbReference type="RefSeq" id="WP_145769131.1">
    <property type="nucleotide sequence ID" value="NZ_LR778301.1"/>
</dbReference>
<dbReference type="InterPro" id="IPR015927">
    <property type="entry name" value="Peptidase_S24_S26A/B/C"/>
</dbReference>
<dbReference type="Pfam" id="PF00717">
    <property type="entry name" value="Peptidase_S24"/>
    <property type="match status" value="1"/>
</dbReference>
<dbReference type="SUPFAM" id="SSF51306">
    <property type="entry name" value="LexA/Signal peptidase"/>
    <property type="match status" value="1"/>
</dbReference>
<evidence type="ECO:0000313" key="1">
    <source>
        <dbReference type="EMBL" id="CAB1369135.1"/>
    </source>
</evidence>
<reference evidence="1 2" key="1">
    <citation type="submission" date="2020-03" db="EMBL/GenBank/DDBJ databases">
        <authorList>
            <consortium name="Genoscope - CEA"/>
            <person name="William W."/>
        </authorList>
    </citation>
    <scope>NUCLEOTIDE SEQUENCE [LARGE SCALE GENOMIC DNA]</scope>
    <source>
        <strain evidence="2">DSM 16959</strain>
    </source>
</reference>
<dbReference type="GO" id="GO:0003677">
    <property type="term" value="F:DNA binding"/>
    <property type="evidence" value="ECO:0007669"/>
    <property type="project" value="InterPro"/>
</dbReference>
<dbReference type="InterPro" id="IPR036286">
    <property type="entry name" value="LexA/Signal_pep-like_sf"/>
</dbReference>
<keyword evidence="2" id="KW-1185">Reference proteome</keyword>